<comment type="similarity">
    <text evidence="2">Belongs to the calcitonin family.</text>
</comment>
<dbReference type="OrthoDB" id="9898100at2759"/>
<dbReference type="Gene3D" id="6.10.250.2190">
    <property type="match status" value="1"/>
</dbReference>
<evidence type="ECO:0000256" key="3">
    <source>
        <dbReference type="ARBA" id="ARBA00022525"/>
    </source>
</evidence>
<keyword evidence="10" id="KW-1185">Reference proteome</keyword>
<gene>
    <name evidence="9" type="primary">IAPP</name>
</gene>
<feature type="disulfide bond" evidence="6">
    <location>
        <begin position="81"/>
        <end position="86"/>
    </location>
</feature>
<dbReference type="GO" id="GO:0005615">
    <property type="term" value="C:extracellular space"/>
    <property type="evidence" value="ECO:0007669"/>
    <property type="project" value="TreeGrafter"/>
</dbReference>
<dbReference type="PANTHER" id="PTHR10505:SF4">
    <property type="entry name" value="ISLET AMYLOID POLYPEPTIDE"/>
    <property type="match status" value="1"/>
</dbReference>
<evidence type="ECO:0000259" key="8">
    <source>
        <dbReference type="SMART" id="SM00113"/>
    </source>
</evidence>
<keyword evidence="4" id="KW-0372">Hormone</keyword>
<name>A0A8D2Q517_VARKO</name>
<sequence>MCSLKGPFLFIILCITLNSREATPAERLLYLADDLSAGTPNEQEWSLPIVSRSTGFLGNNDAPLEEEAAKPNSHRLEKRRCNTATCVIHRLVDLVVKAKNVLGGNYTPTNVGSNSFGKRDIEPPIYLQL</sequence>
<dbReference type="GO" id="GO:0005179">
    <property type="term" value="F:hormone activity"/>
    <property type="evidence" value="ECO:0007669"/>
    <property type="project" value="UniProtKB-KW"/>
</dbReference>
<keyword evidence="5 6" id="KW-1015">Disulfide bond</keyword>
<dbReference type="AlphaFoldDB" id="A0A8D2Q517"/>
<reference evidence="9" key="1">
    <citation type="submission" date="2025-08" db="UniProtKB">
        <authorList>
            <consortium name="Ensembl"/>
        </authorList>
    </citation>
    <scope>IDENTIFICATION</scope>
</reference>
<dbReference type="Pfam" id="PF00214">
    <property type="entry name" value="Calc_CGRP_IAPP"/>
    <property type="match status" value="1"/>
</dbReference>
<dbReference type="PRINTS" id="PR00818">
    <property type="entry name" value="ISLETAMYLOID"/>
</dbReference>
<dbReference type="InterPro" id="IPR021116">
    <property type="entry name" value="Calcitonin/adrenomedullin"/>
</dbReference>
<dbReference type="SMART" id="SM00113">
    <property type="entry name" value="CALCITONIN"/>
    <property type="match status" value="1"/>
</dbReference>
<keyword evidence="7" id="KW-0732">Signal</keyword>
<dbReference type="InterPro" id="IPR021117">
    <property type="entry name" value="Calcitonin-like"/>
</dbReference>
<feature type="chain" id="PRO_5034149781" evidence="7">
    <location>
        <begin position="23"/>
        <end position="129"/>
    </location>
</feature>
<evidence type="ECO:0000313" key="10">
    <source>
        <dbReference type="Proteomes" id="UP000694545"/>
    </source>
</evidence>
<reference evidence="9" key="2">
    <citation type="submission" date="2025-09" db="UniProtKB">
        <authorList>
            <consortium name="Ensembl"/>
        </authorList>
    </citation>
    <scope>IDENTIFICATION</scope>
</reference>
<evidence type="ECO:0000256" key="4">
    <source>
        <dbReference type="ARBA" id="ARBA00022702"/>
    </source>
</evidence>
<dbReference type="PANTHER" id="PTHR10505">
    <property type="entry name" value="CALCITONIN-RELATED"/>
    <property type="match status" value="1"/>
</dbReference>
<protein>
    <submittedName>
        <fullName evidence="9">Islet amyloid polypeptide</fullName>
    </submittedName>
</protein>
<proteinExistence type="inferred from homology"/>
<dbReference type="Proteomes" id="UP000694545">
    <property type="component" value="Unplaced"/>
</dbReference>
<dbReference type="Ensembl" id="ENSVKKT00000020588.1">
    <property type="protein sequence ID" value="ENSVKKP00000020092.1"/>
    <property type="gene ID" value="ENSVKKG00000013586.1"/>
</dbReference>
<feature type="signal peptide" evidence="7">
    <location>
        <begin position="1"/>
        <end position="22"/>
    </location>
</feature>
<dbReference type="InterPro" id="IPR000443">
    <property type="entry name" value="IAPP"/>
</dbReference>
<dbReference type="OMA" id="CATQRLT"/>
<keyword evidence="3" id="KW-0964">Secreted</keyword>
<evidence type="ECO:0000256" key="7">
    <source>
        <dbReference type="SAM" id="SignalP"/>
    </source>
</evidence>
<evidence type="ECO:0000256" key="2">
    <source>
        <dbReference type="ARBA" id="ARBA00009222"/>
    </source>
</evidence>
<dbReference type="InterPro" id="IPR001693">
    <property type="entry name" value="Calcitonin_peptide-like"/>
</dbReference>
<accession>A0A8D2Q517</accession>
<evidence type="ECO:0000256" key="1">
    <source>
        <dbReference type="ARBA" id="ARBA00004613"/>
    </source>
</evidence>
<dbReference type="KEGG" id="vko:123034677"/>
<comment type="subcellular location">
    <subcellularLocation>
        <location evidence="1">Secreted</location>
    </subcellularLocation>
</comment>
<evidence type="ECO:0000256" key="5">
    <source>
        <dbReference type="ARBA" id="ARBA00023157"/>
    </source>
</evidence>
<feature type="domain" description="Calcitonin peptide-like" evidence="8">
    <location>
        <begin position="78"/>
        <end position="120"/>
    </location>
</feature>
<dbReference type="CTD" id="3375"/>
<organism evidence="9 10">
    <name type="scientific">Varanus komodoensis</name>
    <name type="common">Komodo dragon</name>
    <dbReference type="NCBI Taxonomy" id="61221"/>
    <lineage>
        <taxon>Eukaryota</taxon>
        <taxon>Metazoa</taxon>
        <taxon>Chordata</taxon>
        <taxon>Craniata</taxon>
        <taxon>Vertebrata</taxon>
        <taxon>Euteleostomi</taxon>
        <taxon>Lepidosauria</taxon>
        <taxon>Squamata</taxon>
        <taxon>Bifurcata</taxon>
        <taxon>Unidentata</taxon>
        <taxon>Episquamata</taxon>
        <taxon>Toxicofera</taxon>
        <taxon>Anguimorpha</taxon>
        <taxon>Paleoanguimorpha</taxon>
        <taxon>Varanoidea</taxon>
        <taxon>Varanidae</taxon>
        <taxon>Varanus</taxon>
    </lineage>
</organism>
<evidence type="ECO:0000313" key="9">
    <source>
        <dbReference type="Ensembl" id="ENSVKKP00000020092.1"/>
    </source>
</evidence>
<evidence type="ECO:0000256" key="6">
    <source>
        <dbReference type="PIRSR" id="PIRSR621116-50"/>
    </source>
</evidence>